<feature type="compositionally biased region" description="Basic and acidic residues" evidence="1">
    <location>
        <begin position="60"/>
        <end position="71"/>
    </location>
</feature>
<dbReference type="WBParaSite" id="maker-unitig_34048-snap-gene-0.2-mRNA-1">
    <property type="protein sequence ID" value="maker-unitig_34048-snap-gene-0.2-mRNA-1"/>
    <property type="gene ID" value="maker-unitig_34048-snap-gene-0.2"/>
</dbReference>
<evidence type="ECO:0000256" key="1">
    <source>
        <dbReference type="SAM" id="MobiDB-lite"/>
    </source>
</evidence>
<name>A0A1I8FGR7_9PLAT</name>
<keyword evidence="2" id="KW-1185">Reference proteome</keyword>
<dbReference type="AlphaFoldDB" id="A0A1I8FGR7"/>
<reference evidence="3" key="1">
    <citation type="submission" date="2016-11" db="UniProtKB">
        <authorList>
            <consortium name="WormBaseParasite"/>
        </authorList>
    </citation>
    <scope>IDENTIFICATION</scope>
</reference>
<feature type="region of interest" description="Disordered" evidence="1">
    <location>
        <begin position="53"/>
        <end position="117"/>
    </location>
</feature>
<sequence>MMHPLSIASGSAAGLTSWLQLAFGDQGSPGTNFAAVISLGFFLLLMEAKKLGRHGQLGADESRRGREEARRKASGNRRGSRLRRNESETKSTGKWSLRRREENAAGGIRDKVSAAAE</sequence>
<evidence type="ECO:0000313" key="2">
    <source>
        <dbReference type="Proteomes" id="UP000095280"/>
    </source>
</evidence>
<organism evidence="2 3">
    <name type="scientific">Macrostomum lignano</name>
    <dbReference type="NCBI Taxonomy" id="282301"/>
    <lineage>
        <taxon>Eukaryota</taxon>
        <taxon>Metazoa</taxon>
        <taxon>Spiralia</taxon>
        <taxon>Lophotrochozoa</taxon>
        <taxon>Platyhelminthes</taxon>
        <taxon>Rhabditophora</taxon>
        <taxon>Macrostomorpha</taxon>
        <taxon>Macrostomida</taxon>
        <taxon>Macrostomidae</taxon>
        <taxon>Macrostomum</taxon>
    </lineage>
</organism>
<protein>
    <submittedName>
        <fullName evidence="3">Uncharacterized protein</fullName>
    </submittedName>
</protein>
<dbReference type="Proteomes" id="UP000095280">
    <property type="component" value="Unplaced"/>
</dbReference>
<accession>A0A1I8FGR7</accession>
<feature type="compositionally biased region" description="Basic and acidic residues" evidence="1">
    <location>
        <begin position="98"/>
        <end position="117"/>
    </location>
</feature>
<evidence type="ECO:0000313" key="3">
    <source>
        <dbReference type="WBParaSite" id="maker-unitig_34048-snap-gene-0.2-mRNA-1"/>
    </source>
</evidence>
<proteinExistence type="predicted"/>
<feature type="compositionally biased region" description="Basic residues" evidence="1">
    <location>
        <begin position="72"/>
        <end position="82"/>
    </location>
</feature>